<evidence type="ECO:0000313" key="2">
    <source>
        <dbReference type="EMBL" id="KAA6386263.1"/>
    </source>
</evidence>
<reference evidence="2 3" key="1">
    <citation type="submission" date="2019-03" db="EMBL/GenBank/DDBJ databases">
        <title>Single cell metagenomics reveals metabolic interactions within the superorganism composed of flagellate Streblomastix strix and complex community of Bacteroidetes bacteria on its surface.</title>
        <authorList>
            <person name="Treitli S.C."/>
            <person name="Kolisko M."/>
            <person name="Husnik F."/>
            <person name="Keeling P."/>
            <person name="Hampl V."/>
        </authorList>
    </citation>
    <scope>NUCLEOTIDE SEQUENCE [LARGE SCALE GENOMIC DNA]</scope>
    <source>
        <strain evidence="2">ST1C</strain>
    </source>
</reference>
<evidence type="ECO:0000313" key="3">
    <source>
        <dbReference type="Proteomes" id="UP000324800"/>
    </source>
</evidence>
<evidence type="ECO:0008006" key="4">
    <source>
        <dbReference type="Google" id="ProtNLM"/>
    </source>
</evidence>
<sequence length="190" mass="22307">MVHTFTNRQLQIPFSCIKLSESELGDGDDEKEGHANSRKNLSTAHGTRVKQNRKQLKDFLDNVIMTREIQQMIIDVQKFNIQRKYVYTMGAFDDWMKEKNYTIEDIMNKNIPFTHTEFMTWLTRTKNTKPSSAKHHTSILNSMPSLIFGTVQVPATVQRLKTCAISNHLTNNPQYGRTWDINQLHEYWRE</sequence>
<organism evidence="2 3">
    <name type="scientific">Streblomastix strix</name>
    <dbReference type="NCBI Taxonomy" id="222440"/>
    <lineage>
        <taxon>Eukaryota</taxon>
        <taxon>Metamonada</taxon>
        <taxon>Preaxostyla</taxon>
        <taxon>Oxymonadida</taxon>
        <taxon>Streblomastigidae</taxon>
        <taxon>Streblomastix</taxon>
    </lineage>
</organism>
<accession>A0A5J4VV45</accession>
<comment type="caution">
    <text evidence="2">The sequence shown here is derived from an EMBL/GenBank/DDBJ whole genome shotgun (WGS) entry which is preliminary data.</text>
</comment>
<dbReference type="Proteomes" id="UP000324800">
    <property type="component" value="Unassembled WGS sequence"/>
</dbReference>
<name>A0A5J4VV45_9EUKA</name>
<evidence type="ECO:0000256" key="1">
    <source>
        <dbReference type="SAM" id="MobiDB-lite"/>
    </source>
</evidence>
<feature type="region of interest" description="Disordered" evidence="1">
    <location>
        <begin position="25"/>
        <end position="48"/>
    </location>
</feature>
<gene>
    <name evidence="2" type="ORF">EZS28_018210</name>
</gene>
<dbReference type="EMBL" id="SNRW01004881">
    <property type="protein sequence ID" value="KAA6386263.1"/>
    <property type="molecule type" value="Genomic_DNA"/>
</dbReference>
<proteinExistence type="predicted"/>
<protein>
    <recommendedName>
        <fullName evidence="4">Integrase SAM-like N-terminal domain-containing protein</fullName>
    </recommendedName>
</protein>
<dbReference type="AlphaFoldDB" id="A0A5J4VV45"/>